<evidence type="ECO:0000313" key="1">
    <source>
        <dbReference type="EMBL" id="KAF1937006.1"/>
    </source>
</evidence>
<accession>A0A6A5SES3</accession>
<gene>
    <name evidence="1" type="ORF">EJ02DRAFT_68592</name>
</gene>
<protein>
    <submittedName>
        <fullName evidence="1">Uncharacterized protein</fullName>
    </submittedName>
</protein>
<keyword evidence="2" id="KW-1185">Reference proteome</keyword>
<reference evidence="1" key="1">
    <citation type="journal article" date="2020" name="Stud. Mycol.">
        <title>101 Dothideomycetes genomes: a test case for predicting lifestyles and emergence of pathogens.</title>
        <authorList>
            <person name="Haridas S."/>
            <person name="Albert R."/>
            <person name="Binder M."/>
            <person name="Bloem J."/>
            <person name="Labutti K."/>
            <person name="Salamov A."/>
            <person name="Andreopoulos B."/>
            <person name="Baker S."/>
            <person name="Barry K."/>
            <person name="Bills G."/>
            <person name="Bluhm B."/>
            <person name="Cannon C."/>
            <person name="Castanera R."/>
            <person name="Culley D."/>
            <person name="Daum C."/>
            <person name="Ezra D."/>
            <person name="Gonzalez J."/>
            <person name="Henrissat B."/>
            <person name="Kuo A."/>
            <person name="Liang C."/>
            <person name="Lipzen A."/>
            <person name="Lutzoni F."/>
            <person name="Magnuson J."/>
            <person name="Mondo S."/>
            <person name="Nolan M."/>
            <person name="Ohm R."/>
            <person name="Pangilinan J."/>
            <person name="Park H.-J."/>
            <person name="Ramirez L."/>
            <person name="Alfaro M."/>
            <person name="Sun H."/>
            <person name="Tritt A."/>
            <person name="Yoshinaga Y."/>
            <person name="Zwiers L.-H."/>
            <person name="Turgeon B."/>
            <person name="Goodwin S."/>
            <person name="Spatafora J."/>
            <person name="Crous P."/>
            <person name="Grigoriev I."/>
        </authorList>
    </citation>
    <scope>NUCLEOTIDE SEQUENCE</scope>
    <source>
        <strain evidence="1">CBS 161.51</strain>
    </source>
</reference>
<proteinExistence type="predicted"/>
<dbReference type="Proteomes" id="UP000800038">
    <property type="component" value="Unassembled WGS sequence"/>
</dbReference>
<dbReference type="EMBL" id="ML976158">
    <property type="protein sequence ID" value="KAF1937006.1"/>
    <property type="molecule type" value="Genomic_DNA"/>
</dbReference>
<dbReference type="AlphaFoldDB" id="A0A6A5SES3"/>
<name>A0A6A5SES3_9PLEO</name>
<organism evidence="1 2">
    <name type="scientific">Clathrospora elynae</name>
    <dbReference type="NCBI Taxonomy" id="706981"/>
    <lineage>
        <taxon>Eukaryota</taxon>
        <taxon>Fungi</taxon>
        <taxon>Dikarya</taxon>
        <taxon>Ascomycota</taxon>
        <taxon>Pezizomycotina</taxon>
        <taxon>Dothideomycetes</taxon>
        <taxon>Pleosporomycetidae</taxon>
        <taxon>Pleosporales</taxon>
        <taxon>Diademaceae</taxon>
        <taxon>Clathrospora</taxon>
    </lineage>
</organism>
<evidence type="ECO:0000313" key="2">
    <source>
        <dbReference type="Proteomes" id="UP000800038"/>
    </source>
</evidence>
<sequence length="61" mass="6768">MAEPRPRIPIAGAFPDKNSAFKDLTSDIFSMGKCTAEIFIKKSSEGLPLAREKLEMAERIL</sequence>